<dbReference type="Pfam" id="PF12317">
    <property type="entry name" value="IFT46_B_C"/>
    <property type="match status" value="1"/>
</dbReference>
<feature type="region of interest" description="Disordered" evidence="7">
    <location>
        <begin position="365"/>
        <end position="399"/>
    </location>
</feature>
<keyword evidence="6" id="KW-0966">Cell projection</keyword>
<dbReference type="VEuPathDB" id="FungiDB:SPPG_01975"/>
<feature type="region of interest" description="Disordered" evidence="7">
    <location>
        <begin position="201"/>
        <end position="237"/>
    </location>
</feature>
<evidence type="ECO:0000256" key="5">
    <source>
        <dbReference type="ARBA" id="ARBA00023212"/>
    </source>
</evidence>
<feature type="region of interest" description="Disordered" evidence="7">
    <location>
        <begin position="50"/>
        <end position="115"/>
    </location>
</feature>
<dbReference type="SUPFAM" id="SSF46934">
    <property type="entry name" value="UBA-like"/>
    <property type="match status" value="1"/>
</dbReference>
<evidence type="ECO:0000259" key="8">
    <source>
        <dbReference type="Pfam" id="PF02845"/>
    </source>
</evidence>
<dbReference type="AlphaFoldDB" id="A0A0L0HN99"/>
<sequence>MAEEEDQLSLARLVAQFPLVDPEILSAVLQRVDYNVDAAIEALERTMLHNQGDNARRTEKGKRPVTSTRGRSTDDLGGRPMTSRSKQRMEQSDEALARDMQSRVNRLPSARRRQLEDQVSEDELLARVIAIEEDEKFARKLQSDLEAGLDPPTRPYSGLRRQLPTKSEGALNEIGVDSSTSPLAATQNSLSREMMSQNDLAMGRIPRRESISRSGGLSDLRTEERPEPVDEASARATALKGSVPASANLSANLMSDVNVNSMGLDAEPTAFYSTHPEDNHPDDSDEEFNALMAKNTKSTTGSSQYLQDTIQAQPESPPPQRRAMRPESARRSAKRHQPLRQEEDEYQDSNTDAIIQRMQDDRQTTFGLADPQPLPKEKHPWPPRSDSLGYPPTDQDDDHLRNTDMIFTEATRSTSETSAVSSSGGPLKTELEELFTYIAGYEPQTFELNPELKCFILDYMPSIGDIDPIIKIPPPSRYPDDPSKPVNTQKLSSLGAIVLDEPNIQQSDPAVLDLRLRALQKSESATPKLTPSKIRSIQLGPGTSAPDGQKALSQWIQNVYNLHLQTPQDKVEYFKRMPDVEKLMAQWPDAVEEGFNAGEVRVPPAEIDLSLRDYAQLACNMVDIPVHVFKEKKSKPKESRTYIESLHVLFTLYAEFKNSQHFGHRQKVAVAAEGGSSD</sequence>
<dbReference type="GO" id="GO:0005815">
    <property type="term" value="C:microtubule organizing center"/>
    <property type="evidence" value="ECO:0007669"/>
    <property type="project" value="TreeGrafter"/>
</dbReference>
<evidence type="ECO:0000313" key="10">
    <source>
        <dbReference type="Proteomes" id="UP000053201"/>
    </source>
</evidence>
<dbReference type="PANTHER" id="PTHR13376">
    <property type="entry name" value="INTRAFLAGELLAR TRANSPORT PROTEIN 46 HOMOLOG"/>
    <property type="match status" value="1"/>
</dbReference>
<dbReference type="GeneID" id="27685602"/>
<comment type="subcellular location">
    <subcellularLocation>
        <location evidence="1">Cytoplasm</location>
        <location evidence="1">Cytoskeleton</location>
        <location evidence="1">Cilium basal body</location>
    </subcellularLocation>
</comment>
<dbReference type="Proteomes" id="UP000053201">
    <property type="component" value="Unassembled WGS sequence"/>
</dbReference>
<keyword evidence="3" id="KW-0963">Cytoplasm</keyword>
<dbReference type="Pfam" id="PF02845">
    <property type="entry name" value="CUE"/>
    <property type="match status" value="1"/>
</dbReference>
<name>A0A0L0HN99_SPIPD</name>
<dbReference type="OrthoDB" id="2119217at2759"/>
<comment type="similarity">
    <text evidence="2">Belongs to the IFT46 family.</text>
</comment>
<evidence type="ECO:0000256" key="1">
    <source>
        <dbReference type="ARBA" id="ARBA00004120"/>
    </source>
</evidence>
<feature type="region of interest" description="Disordered" evidence="7">
    <location>
        <begin position="310"/>
        <end position="349"/>
    </location>
</feature>
<dbReference type="GO" id="GO:0060271">
    <property type="term" value="P:cilium assembly"/>
    <property type="evidence" value="ECO:0007669"/>
    <property type="project" value="TreeGrafter"/>
</dbReference>
<evidence type="ECO:0000256" key="6">
    <source>
        <dbReference type="ARBA" id="ARBA00023273"/>
    </source>
</evidence>
<feature type="region of interest" description="Disordered" evidence="7">
    <location>
        <begin position="144"/>
        <end position="167"/>
    </location>
</feature>
<dbReference type="CDD" id="cd14279">
    <property type="entry name" value="CUE"/>
    <property type="match status" value="1"/>
</dbReference>
<dbReference type="RefSeq" id="XP_016610935.1">
    <property type="nucleotide sequence ID" value="XM_016750282.1"/>
</dbReference>
<gene>
    <name evidence="9" type="ORF">SPPG_01975</name>
</gene>
<reference evidence="9 10" key="1">
    <citation type="submission" date="2009-08" db="EMBL/GenBank/DDBJ databases">
        <title>The Genome Sequence of Spizellomyces punctatus strain DAOM BR117.</title>
        <authorList>
            <consortium name="The Broad Institute Genome Sequencing Platform"/>
            <person name="Russ C."/>
            <person name="Cuomo C."/>
            <person name="Shea T."/>
            <person name="Young S.K."/>
            <person name="Zeng Q."/>
            <person name="Koehrsen M."/>
            <person name="Haas B."/>
            <person name="Borodovsky M."/>
            <person name="Guigo R."/>
            <person name="Alvarado L."/>
            <person name="Berlin A."/>
            <person name="Bochicchio J."/>
            <person name="Borenstein D."/>
            <person name="Chapman S."/>
            <person name="Chen Z."/>
            <person name="Engels R."/>
            <person name="Freedman E."/>
            <person name="Gellesch M."/>
            <person name="Goldberg J."/>
            <person name="Griggs A."/>
            <person name="Gujja S."/>
            <person name="Heiman D."/>
            <person name="Hepburn T."/>
            <person name="Howarth C."/>
            <person name="Jen D."/>
            <person name="Larson L."/>
            <person name="Lewis B."/>
            <person name="Mehta T."/>
            <person name="Park D."/>
            <person name="Pearson M."/>
            <person name="Roberts A."/>
            <person name="Saif S."/>
            <person name="Shenoy N."/>
            <person name="Sisk P."/>
            <person name="Stolte C."/>
            <person name="Sykes S."/>
            <person name="Thomson T."/>
            <person name="Walk T."/>
            <person name="White J."/>
            <person name="Yandava C."/>
            <person name="Burger G."/>
            <person name="Gray M.W."/>
            <person name="Holland P.W.H."/>
            <person name="King N."/>
            <person name="Lang F.B.F."/>
            <person name="Roger A.J."/>
            <person name="Ruiz-Trillo I."/>
            <person name="Lander E."/>
            <person name="Nusbaum C."/>
        </authorList>
    </citation>
    <scope>NUCLEOTIDE SEQUENCE [LARGE SCALE GENOMIC DNA]</scope>
    <source>
        <strain evidence="9 10">DAOM BR117</strain>
    </source>
</reference>
<dbReference type="GO" id="GO:0043130">
    <property type="term" value="F:ubiquitin binding"/>
    <property type="evidence" value="ECO:0007669"/>
    <property type="project" value="InterPro"/>
</dbReference>
<dbReference type="InterPro" id="IPR009060">
    <property type="entry name" value="UBA-like_sf"/>
</dbReference>
<dbReference type="GO" id="GO:0042073">
    <property type="term" value="P:intraciliary transport"/>
    <property type="evidence" value="ECO:0007669"/>
    <property type="project" value="InterPro"/>
</dbReference>
<evidence type="ECO:0000313" key="9">
    <source>
        <dbReference type="EMBL" id="KND02896.1"/>
    </source>
</evidence>
<evidence type="ECO:0000256" key="7">
    <source>
        <dbReference type="SAM" id="MobiDB-lite"/>
    </source>
</evidence>
<feature type="compositionally biased region" description="Basic and acidic residues" evidence="7">
    <location>
        <begin position="87"/>
        <end position="101"/>
    </location>
</feature>
<dbReference type="InParanoid" id="A0A0L0HN99"/>
<dbReference type="InterPro" id="IPR022088">
    <property type="entry name" value="Intraflagellar_transp_cmplxB"/>
</dbReference>
<organism evidence="9 10">
    <name type="scientific">Spizellomyces punctatus (strain DAOM BR117)</name>
    <dbReference type="NCBI Taxonomy" id="645134"/>
    <lineage>
        <taxon>Eukaryota</taxon>
        <taxon>Fungi</taxon>
        <taxon>Fungi incertae sedis</taxon>
        <taxon>Chytridiomycota</taxon>
        <taxon>Chytridiomycota incertae sedis</taxon>
        <taxon>Chytridiomycetes</taxon>
        <taxon>Spizellomycetales</taxon>
        <taxon>Spizellomycetaceae</taxon>
        <taxon>Spizellomyces</taxon>
    </lineage>
</organism>
<keyword evidence="4" id="KW-0969">Cilium</keyword>
<dbReference type="InterPro" id="IPR003892">
    <property type="entry name" value="CUE"/>
</dbReference>
<feature type="domain" description="CUE" evidence="8">
    <location>
        <begin position="17"/>
        <end position="43"/>
    </location>
</feature>
<protein>
    <recommendedName>
        <fullName evidence="8">CUE domain-containing protein</fullName>
    </recommendedName>
</protein>
<dbReference type="GO" id="GO:0031514">
    <property type="term" value="C:motile cilium"/>
    <property type="evidence" value="ECO:0007669"/>
    <property type="project" value="TreeGrafter"/>
</dbReference>
<evidence type="ECO:0000256" key="2">
    <source>
        <dbReference type="ARBA" id="ARBA00007700"/>
    </source>
</evidence>
<dbReference type="EMBL" id="KQ257452">
    <property type="protein sequence ID" value="KND02896.1"/>
    <property type="molecule type" value="Genomic_DNA"/>
</dbReference>
<evidence type="ECO:0000256" key="4">
    <source>
        <dbReference type="ARBA" id="ARBA00023069"/>
    </source>
</evidence>
<dbReference type="eggNOG" id="ENOG502QPNA">
    <property type="taxonomic scope" value="Eukaryota"/>
</dbReference>
<dbReference type="GO" id="GO:0030992">
    <property type="term" value="C:intraciliary transport particle B"/>
    <property type="evidence" value="ECO:0007669"/>
    <property type="project" value="TreeGrafter"/>
</dbReference>
<proteinExistence type="inferred from homology"/>
<dbReference type="PANTHER" id="PTHR13376:SF0">
    <property type="entry name" value="INTRAFLAGELLAR TRANSPORT PROTEIN 46 HOMOLOG"/>
    <property type="match status" value="1"/>
</dbReference>
<evidence type="ECO:0000256" key="3">
    <source>
        <dbReference type="ARBA" id="ARBA00022490"/>
    </source>
</evidence>
<keyword evidence="10" id="KW-1185">Reference proteome</keyword>
<accession>A0A0L0HN99</accession>
<keyword evidence="5" id="KW-0206">Cytoskeleton</keyword>